<proteinExistence type="predicted"/>
<dbReference type="PANTHER" id="PTHR47380:SF4">
    <property type="entry name" value="OS02G0533000 PROTEIN"/>
    <property type="match status" value="1"/>
</dbReference>
<evidence type="ECO:0000313" key="3">
    <source>
        <dbReference type="Proteomes" id="UP000182190"/>
    </source>
</evidence>
<dbReference type="OrthoDB" id="5501559at2"/>
<sequence length="435" mass="48954">MVLNPSIINAVEKLGHRVTSGDVATQAGIDINIAQRELLVLASEAGGHLQVAESGEIAFAFPGNFRAILRNKYWQLKLKDGWNKIWKVLFYLIRISFGIILIASILMIAVAIITILVVINSSQNNNSSGGNRGGSWFWIGWLMPDFRWFYPDNHSNYQQQKAKSSKKKQMNFLESVFSFIFGDGNPNYNLEERRWQTIGKLIQNQEGAIIAEQITPYLDEIGSSVAQDYEGYMLPILTRFDGRPEVSPEGQLIYHFPELQTTATSSPSQSVPTYLKEKNWRFSLASSGQIMGAIGLGGANVIGALMLGSLLKTPEIAGYLTGFLGFMNVIYPVLLIYGVGFLTIPLIRYYWVQWKNKNINGRNTIRKERANILAEGGSILSNKLNYARQFAKKTVINSDNLAYTTETDLLEQEINNSDKTDTEWQKRLEENNQDN</sequence>
<keyword evidence="1" id="KW-0812">Transmembrane</keyword>
<dbReference type="AlphaFoldDB" id="A0A7Z9BLT1"/>
<dbReference type="PANTHER" id="PTHR47380">
    <property type="entry name" value="OS02G0533000 PROTEIN"/>
    <property type="match status" value="1"/>
</dbReference>
<accession>A0A7Z9BLT1</accession>
<keyword evidence="3" id="KW-1185">Reference proteome</keyword>
<feature type="transmembrane region" description="Helical" evidence="1">
    <location>
        <begin position="88"/>
        <end position="119"/>
    </location>
</feature>
<dbReference type="Proteomes" id="UP000182190">
    <property type="component" value="Unassembled WGS sequence"/>
</dbReference>
<protein>
    <submittedName>
        <fullName evidence="2">Uncharacterized protein</fullName>
    </submittedName>
</protein>
<reference evidence="2" key="1">
    <citation type="submission" date="2019-10" db="EMBL/GenBank/DDBJ databases">
        <authorList>
            <consortium name="Genoscope - CEA"/>
            <person name="William W."/>
        </authorList>
    </citation>
    <scope>NUCLEOTIDE SEQUENCE [LARGE SCALE GENOMIC DNA]</scope>
    <source>
        <strain evidence="2">BBR_PRJEB10994</strain>
    </source>
</reference>
<dbReference type="InterPro" id="IPR044200">
    <property type="entry name" value="At5g03900-like"/>
</dbReference>
<keyword evidence="1" id="KW-0472">Membrane</keyword>
<evidence type="ECO:0000313" key="2">
    <source>
        <dbReference type="EMBL" id="VXD17365.1"/>
    </source>
</evidence>
<name>A0A7Z9BLT1_9CYAN</name>
<feature type="transmembrane region" description="Helical" evidence="1">
    <location>
        <begin position="290"/>
        <end position="311"/>
    </location>
</feature>
<evidence type="ECO:0000256" key="1">
    <source>
        <dbReference type="SAM" id="Phobius"/>
    </source>
</evidence>
<organism evidence="2 3">
    <name type="scientific">Planktothrix paucivesiculata PCC 9631</name>
    <dbReference type="NCBI Taxonomy" id="671071"/>
    <lineage>
        <taxon>Bacteria</taxon>
        <taxon>Bacillati</taxon>
        <taxon>Cyanobacteriota</taxon>
        <taxon>Cyanophyceae</taxon>
        <taxon>Oscillatoriophycideae</taxon>
        <taxon>Oscillatoriales</taxon>
        <taxon>Microcoleaceae</taxon>
        <taxon>Planktothrix</taxon>
    </lineage>
</organism>
<keyword evidence="1" id="KW-1133">Transmembrane helix</keyword>
<gene>
    <name evidence="2" type="ORF">PL9631_330017</name>
</gene>
<comment type="caution">
    <text evidence="2">The sequence shown here is derived from an EMBL/GenBank/DDBJ whole genome shotgun (WGS) entry which is preliminary data.</text>
</comment>
<feature type="transmembrane region" description="Helical" evidence="1">
    <location>
        <begin position="323"/>
        <end position="347"/>
    </location>
</feature>
<dbReference type="EMBL" id="CZCS02000172">
    <property type="protein sequence ID" value="VXD17365.1"/>
    <property type="molecule type" value="Genomic_DNA"/>
</dbReference>
<dbReference type="RefSeq" id="WP_083617229.1">
    <property type="nucleotide sequence ID" value="NZ_LR734998.1"/>
</dbReference>